<keyword evidence="5" id="KW-0443">Lipid metabolism</keyword>
<evidence type="ECO:0000256" key="2">
    <source>
        <dbReference type="ARBA" id="ARBA00022679"/>
    </source>
</evidence>
<feature type="transmembrane region" description="Helical" evidence="9">
    <location>
        <begin position="12"/>
        <end position="31"/>
    </location>
</feature>
<evidence type="ECO:0000256" key="7">
    <source>
        <dbReference type="ARBA" id="ARBA00023315"/>
    </source>
</evidence>
<evidence type="ECO:0000256" key="4">
    <source>
        <dbReference type="ARBA" id="ARBA00022989"/>
    </source>
</evidence>
<sequence>MINWIRVALYGILLALVSLLLMPLQLACLWLDLKPRRWLPRFWHRTACLLLGLHVRVHGELERRRPLLLSANHVSWKDILVLSSVADVVFVAKSDVKEWPVFGLLARLQASVFIERDQKRTTGDQVSEIGRRLADGEIVVLFPEGTTSDGNRLLEIKTSLFGAAASAIPQSPTGIVHVQPVAISYTGIHGMPMGRFHRPIAAWPGDIGLLPHLIGVLREGALEVDVDFGEAVDFDRHTNRKHVSRTVEQRIRRMLSDRLRGRSPAHDESTFPPALVPQNRSHRS</sequence>
<evidence type="ECO:0000256" key="1">
    <source>
        <dbReference type="ARBA" id="ARBA00004370"/>
    </source>
</evidence>
<dbReference type="CDD" id="cd07989">
    <property type="entry name" value="LPLAT_AGPAT-like"/>
    <property type="match status" value="1"/>
</dbReference>
<evidence type="ECO:0000259" key="10">
    <source>
        <dbReference type="SMART" id="SM00563"/>
    </source>
</evidence>
<organism evidence="11 12">
    <name type="scientific">Sinorhizobium numidicum</name>
    <dbReference type="NCBI Taxonomy" id="680248"/>
    <lineage>
        <taxon>Bacteria</taxon>
        <taxon>Pseudomonadati</taxon>
        <taxon>Pseudomonadota</taxon>
        <taxon>Alphaproteobacteria</taxon>
        <taxon>Hyphomicrobiales</taxon>
        <taxon>Rhizobiaceae</taxon>
        <taxon>Sinorhizobium/Ensifer group</taxon>
        <taxon>Sinorhizobium</taxon>
    </lineage>
</organism>
<evidence type="ECO:0000256" key="3">
    <source>
        <dbReference type="ARBA" id="ARBA00022692"/>
    </source>
</evidence>
<comment type="subcellular location">
    <subcellularLocation>
        <location evidence="1">Membrane</location>
    </subcellularLocation>
</comment>
<proteinExistence type="predicted"/>
<keyword evidence="3 9" id="KW-0812">Transmembrane</keyword>
<keyword evidence="2" id="KW-0808">Transferase</keyword>
<dbReference type="InterPro" id="IPR002123">
    <property type="entry name" value="Plipid/glycerol_acylTrfase"/>
</dbReference>
<protein>
    <submittedName>
        <fullName evidence="11">1-acyl-sn-glycerol-3-phosphate acyltransferase</fullName>
    </submittedName>
</protein>
<evidence type="ECO:0000256" key="8">
    <source>
        <dbReference type="SAM" id="MobiDB-lite"/>
    </source>
</evidence>
<accession>A0ABY8D0N5</accession>
<dbReference type="EMBL" id="CP120371">
    <property type="protein sequence ID" value="WEX84449.1"/>
    <property type="molecule type" value="Genomic_DNA"/>
</dbReference>
<keyword evidence="7 11" id="KW-0012">Acyltransferase</keyword>
<dbReference type="SMART" id="SM00563">
    <property type="entry name" value="PlsC"/>
    <property type="match status" value="1"/>
</dbReference>
<reference evidence="11 12" key="1">
    <citation type="submission" date="2023-03" db="EMBL/GenBank/DDBJ databases">
        <authorList>
            <person name="Kaur S."/>
            <person name="Espinosa-Saiz D."/>
            <person name="Velazquez E."/>
            <person name="Menendez E."/>
            <person name="diCenzo G.C."/>
        </authorList>
    </citation>
    <scope>NUCLEOTIDE SEQUENCE [LARGE SCALE GENOMIC DNA]</scope>
    <source>
        <strain evidence="11 12">LMG 27395</strain>
    </source>
</reference>
<evidence type="ECO:0000256" key="6">
    <source>
        <dbReference type="ARBA" id="ARBA00023136"/>
    </source>
</evidence>
<evidence type="ECO:0000256" key="9">
    <source>
        <dbReference type="SAM" id="Phobius"/>
    </source>
</evidence>
<feature type="domain" description="Phospholipid/glycerol acyltransferase" evidence="10">
    <location>
        <begin position="67"/>
        <end position="186"/>
    </location>
</feature>
<gene>
    <name evidence="11" type="ORF">PYH38_003326</name>
</gene>
<name>A0ABY8D0N5_9HYPH</name>
<dbReference type="RefSeq" id="WP_280735374.1">
    <property type="nucleotide sequence ID" value="NZ_CP120368.1"/>
</dbReference>
<feature type="region of interest" description="Disordered" evidence="8">
    <location>
        <begin position="257"/>
        <end position="284"/>
    </location>
</feature>
<dbReference type="Pfam" id="PF01553">
    <property type="entry name" value="Acyltransferase"/>
    <property type="match status" value="1"/>
</dbReference>
<evidence type="ECO:0000256" key="5">
    <source>
        <dbReference type="ARBA" id="ARBA00023098"/>
    </source>
</evidence>
<keyword evidence="4 9" id="KW-1133">Transmembrane helix</keyword>
<evidence type="ECO:0000313" key="12">
    <source>
        <dbReference type="Proteomes" id="UP001235547"/>
    </source>
</evidence>
<keyword evidence="12" id="KW-1185">Reference proteome</keyword>
<dbReference type="SUPFAM" id="SSF69593">
    <property type="entry name" value="Glycerol-3-phosphate (1)-acyltransferase"/>
    <property type="match status" value="1"/>
</dbReference>
<dbReference type="Proteomes" id="UP001235547">
    <property type="component" value="Chromosome 1"/>
</dbReference>
<dbReference type="GO" id="GO:0016746">
    <property type="term" value="F:acyltransferase activity"/>
    <property type="evidence" value="ECO:0007669"/>
    <property type="project" value="UniProtKB-KW"/>
</dbReference>
<keyword evidence="6 9" id="KW-0472">Membrane</keyword>
<feature type="compositionally biased region" description="Basic and acidic residues" evidence="8">
    <location>
        <begin position="257"/>
        <end position="269"/>
    </location>
</feature>
<dbReference type="PANTHER" id="PTHR23063">
    <property type="entry name" value="PHOSPHOLIPID ACYLTRANSFERASE"/>
    <property type="match status" value="1"/>
</dbReference>
<dbReference type="PANTHER" id="PTHR23063:SF52">
    <property type="entry name" value="LYSOPHOSPHATIDYLCHOLINE ACYLTRANSFERASE"/>
    <property type="match status" value="1"/>
</dbReference>
<evidence type="ECO:0000313" key="11">
    <source>
        <dbReference type="EMBL" id="WEX84449.1"/>
    </source>
</evidence>